<organism evidence="1 2">
    <name type="scientific">Actinomycetospora chlora</name>
    <dbReference type="NCBI Taxonomy" id="663608"/>
    <lineage>
        <taxon>Bacteria</taxon>
        <taxon>Bacillati</taxon>
        <taxon>Actinomycetota</taxon>
        <taxon>Actinomycetes</taxon>
        <taxon>Pseudonocardiales</taxon>
        <taxon>Pseudonocardiaceae</taxon>
        <taxon>Actinomycetospora</taxon>
    </lineage>
</organism>
<dbReference type="InterPro" id="IPR008884">
    <property type="entry name" value="TylF_MeTrfase"/>
</dbReference>
<accession>A0ABP9C1A4</accession>
<comment type="caution">
    <text evidence="1">The sequence shown here is derived from an EMBL/GenBank/DDBJ whole genome shotgun (WGS) entry which is preliminary data.</text>
</comment>
<keyword evidence="2" id="KW-1185">Reference proteome</keyword>
<sequence length="305" mass="32422">MHEDVPPLRLRALRHALNVRLTRAVERGVAAAVGGRLTAAEAEARSGRAEVGELRRAVEGLRADIASLRHELHAREIRDRRDMLAAGERDAVASSAAFVRDAMPGARTFPLPGETLAHALGLAPRGGLALEFGVYSGTTLRAIAAARGDGRVYGFDSFQGLPEAWRAGFTTGTFDDVEPPEVPGAELVVGWFADTLPGFLAEHPGPVDLLHLDADLYSSTATVLEQVCPRLRPGSVVVFDEYLNHPGWESGEHLAWTEYVARAGLTFTYEAFTHDNEQVVVVVTGVPGAGAAPGAADGVAARHDG</sequence>
<evidence type="ECO:0000313" key="1">
    <source>
        <dbReference type="EMBL" id="GAA4803146.1"/>
    </source>
</evidence>
<proteinExistence type="predicted"/>
<gene>
    <name evidence="1" type="ORF">GCM10023200_45470</name>
</gene>
<reference evidence="2" key="1">
    <citation type="journal article" date="2019" name="Int. J. Syst. Evol. Microbiol.">
        <title>The Global Catalogue of Microorganisms (GCM) 10K type strain sequencing project: providing services to taxonomists for standard genome sequencing and annotation.</title>
        <authorList>
            <consortium name="The Broad Institute Genomics Platform"/>
            <consortium name="The Broad Institute Genome Sequencing Center for Infectious Disease"/>
            <person name="Wu L."/>
            <person name="Ma J."/>
        </authorList>
    </citation>
    <scope>NUCLEOTIDE SEQUENCE [LARGE SCALE GENOMIC DNA]</scope>
    <source>
        <strain evidence="2">JCM 17979</strain>
    </source>
</reference>
<dbReference type="InterPro" id="IPR029063">
    <property type="entry name" value="SAM-dependent_MTases_sf"/>
</dbReference>
<dbReference type="PANTHER" id="PTHR40036">
    <property type="entry name" value="MACROCIN O-METHYLTRANSFERASE"/>
    <property type="match status" value="1"/>
</dbReference>
<dbReference type="Pfam" id="PF13578">
    <property type="entry name" value="Methyltransf_24"/>
    <property type="match status" value="1"/>
</dbReference>
<name>A0ABP9C1A4_9PSEU</name>
<dbReference type="PANTHER" id="PTHR40036:SF1">
    <property type="entry name" value="MACROCIN O-METHYLTRANSFERASE"/>
    <property type="match status" value="1"/>
</dbReference>
<keyword evidence="1" id="KW-0489">Methyltransferase</keyword>
<keyword evidence="1" id="KW-0808">Transferase</keyword>
<dbReference type="GO" id="GO:0008168">
    <property type="term" value="F:methyltransferase activity"/>
    <property type="evidence" value="ECO:0007669"/>
    <property type="project" value="UniProtKB-KW"/>
</dbReference>
<dbReference type="Gene3D" id="3.40.50.150">
    <property type="entry name" value="Vaccinia Virus protein VP39"/>
    <property type="match status" value="1"/>
</dbReference>
<dbReference type="Proteomes" id="UP001500928">
    <property type="component" value="Unassembled WGS sequence"/>
</dbReference>
<protein>
    <submittedName>
        <fullName evidence="1">Class I SAM-dependent methyltransferase</fullName>
    </submittedName>
</protein>
<dbReference type="GO" id="GO:0032259">
    <property type="term" value="P:methylation"/>
    <property type="evidence" value="ECO:0007669"/>
    <property type="project" value="UniProtKB-KW"/>
</dbReference>
<dbReference type="EMBL" id="BAABHO010000044">
    <property type="protein sequence ID" value="GAA4803146.1"/>
    <property type="molecule type" value="Genomic_DNA"/>
</dbReference>
<evidence type="ECO:0000313" key="2">
    <source>
        <dbReference type="Proteomes" id="UP001500928"/>
    </source>
</evidence>
<dbReference type="SUPFAM" id="SSF53335">
    <property type="entry name" value="S-adenosyl-L-methionine-dependent methyltransferases"/>
    <property type="match status" value="1"/>
</dbReference>